<dbReference type="SUPFAM" id="SSF89733">
    <property type="entry name" value="L-sulfolactate dehydrogenase-like"/>
    <property type="match status" value="1"/>
</dbReference>
<dbReference type="AlphaFoldDB" id="A0A6A6P8L7"/>
<dbReference type="Proteomes" id="UP000799766">
    <property type="component" value="Unassembled WGS sequence"/>
</dbReference>
<keyword evidence="4" id="KW-1185">Reference proteome</keyword>
<dbReference type="InterPro" id="IPR036111">
    <property type="entry name" value="Mal/L-sulfo/L-lacto_DH-like_sf"/>
</dbReference>
<dbReference type="Gene3D" id="1.10.1530.10">
    <property type="match status" value="1"/>
</dbReference>
<keyword evidence="2" id="KW-0560">Oxidoreductase</keyword>
<dbReference type="Pfam" id="PF02615">
    <property type="entry name" value="Ldh_2"/>
    <property type="match status" value="1"/>
</dbReference>
<dbReference type="InterPro" id="IPR043143">
    <property type="entry name" value="Mal/L-sulf/L-lact_DH-like_NADP"/>
</dbReference>
<evidence type="ECO:0000256" key="1">
    <source>
        <dbReference type="ARBA" id="ARBA00006056"/>
    </source>
</evidence>
<proteinExistence type="inferred from homology"/>
<dbReference type="InterPro" id="IPR043144">
    <property type="entry name" value="Mal/L-sulf/L-lact_DH-like_ah"/>
</dbReference>
<dbReference type="PANTHER" id="PTHR11091:SF0">
    <property type="entry name" value="MALATE DEHYDROGENASE"/>
    <property type="match status" value="1"/>
</dbReference>
<name>A0A6A6P8L7_9PEZI</name>
<sequence length="359" mass="37317">MTDSTEPAAPKIHIAASRAHDFVAAVLAANGVPADHASTVASCLVEADLRGHESHGINRLPSYVARLRSGAMSGAASPAVAPVTPCVGRVDAANCLGAVAARAAMAAAVDMAKGPAGIGLVGVRASNHFGMAAWVVQQAVDAGLLCLVFTNSSPALPPWGARDRLLGVSPIACGAPAGPRGRPFVLDMAPSVAARGKVYRAERRGEAIPEGWALDRDGAPTTDPARALEGVMLPVGGPKGSALAIMMDVFAGVLTGSAFAGHVASPYDASRPADVGHFFVALRPDLFVSANEFRDRMDYLYQRVVGAEKMQGVDRVYFPGEIELVTKEERERTGIPYVEAEIAALNEEARHVGVEPISE</sequence>
<dbReference type="OrthoDB" id="7881616at2759"/>
<protein>
    <submittedName>
        <fullName evidence="3">Putative malate/L-lactate dehydrogenase</fullName>
    </submittedName>
</protein>
<accession>A0A6A6P8L7</accession>
<evidence type="ECO:0000256" key="2">
    <source>
        <dbReference type="ARBA" id="ARBA00023002"/>
    </source>
</evidence>
<dbReference type="InterPro" id="IPR003767">
    <property type="entry name" value="Malate/L-lactate_DH-like"/>
</dbReference>
<comment type="similarity">
    <text evidence="1">Belongs to the LDH2/MDH2 oxidoreductase family.</text>
</comment>
<gene>
    <name evidence="3" type="ORF">BDY21DRAFT_279900</name>
</gene>
<dbReference type="EMBL" id="MU001673">
    <property type="protein sequence ID" value="KAF2460219.1"/>
    <property type="molecule type" value="Genomic_DNA"/>
</dbReference>
<evidence type="ECO:0000313" key="3">
    <source>
        <dbReference type="EMBL" id="KAF2460219.1"/>
    </source>
</evidence>
<evidence type="ECO:0000313" key="4">
    <source>
        <dbReference type="Proteomes" id="UP000799766"/>
    </source>
</evidence>
<reference evidence="3" key="1">
    <citation type="journal article" date="2020" name="Stud. Mycol.">
        <title>101 Dothideomycetes genomes: a test case for predicting lifestyles and emergence of pathogens.</title>
        <authorList>
            <person name="Haridas S."/>
            <person name="Albert R."/>
            <person name="Binder M."/>
            <person name="Bloem J."/>
            <person name="Labutti K."/>
            <person name="Salamov A."/>
            <person name="Andreopoulos B."/>
            <person name="Baker S."/>
            <person name="Barry K."/>
            <person name="Bills G."/>
            <person name="Bluhm B."/>
            <person name="Cannon C."/>
            <person name="Castanera R."/>
            <person name="Culley D."/>
            <person name="Daum C."/>
            <person name="Ezra D."/>
            <person name="Gonzalez J."/>
            <person name="Henrissat B."/>
            <person name="Kuo A."/>
            <person name="Liang C."/>
            <person name="Lipzen A."/>
            <person name="Lutzoni F."/>
            <person name="Magnuson J."/>
            <person name="Mondo S."/>
            <person name="Nolan M."/>
            <person name="Ohm R."/>
            <person name="Pangilinan J."/>
            <person name="Park H.-J."/>
            <person name="Ramirez L."/>
            <person name="Alfaro M."/>
            <person name="Sun H."/>
            <person name="Tritt A."/>
            <person name="Yoshinaga Y."/>
            <person name="Zwiers L.-H."/>
            <person name="Turgeon B."/>
            <person name="Goodwin S."/>
            <person name="Spatafora J."/>
            <person name="Crous P."/>
            <person name="Grigoriev I."/>
        </authorList>
    </citation>
    <scope>NUCLEOTIDE SEQUENCE</scope>
    <source>
        <strain evidence="3">ATCC 16933</strain>
    </source>
</reference>
<organism evidence="3 4">
    <name type="scientific">Lineolata rhizophorae</name>
    <dbReference type="NCBI Taxonomy" id="578093"/>
    <lineage>
        <taxon>Eukaryota</taxon>
        <taxon>Fungi</taxon>
        <taxon>Dikarya</taxon>
        <taxon>Ascomycota</taxon>
        <taxon>Pezizomycotina</taxon>
        <taxon>Dothideomycetes</taxon>
        <taxon>Dothideomycetes incertae sedis</taxon>
        <taxon>Lineolatales</taxon>
        <taxon>Lineolataceae</taxon>
        <taxon>Lineolata</taxon>
    </lineage>
</organism>
<dbReference type="Gene3D" id="3.30.1370.60">
    <property type="entry name" value="Hypothetical oxidoreductase yiak, domain 2"/>
    <property type="match status" value="1"/>
</dbReference>
<dbReference type="PANTHER" id="PTHR11091">
    <property type="entry name" value="OXIDOREDUCTASE-RELATED"/>
    <property type="match status" value="1"/>
</dbReference>
<dbReference type="GO" id="GO:0016491">
    <property type="term" value="F:oxidoreductase activity"/>
    <property type="evidence" value="ECO:0007669"/>
    <property type="project" value="UniProtKB-KW"/>
</dbReference>